<organism evidence="2">
    <name type="scientific">Cladocopium goreaui</name>
    <dbReference type="NCBI Taxonomy" id="2562237"/>
    <lineage>
        <taxon>Eukaryota</taxon>
        <taxon>Sar</taxon>
        <taxon>Alveolata</taxon>
        <taxon>Dinophyceae</taxon>
        <taxon>Suessiales</taxon>
        <taxon>Symbiodiniaceae</taxon>
        <taxon>Cladocopium</taxon>
    </lineage>
</organism>
<name>A0A9P1CJK1_9DINO</name>
<evidence type="ECO:0000313" key="2">
    <source>
        <dbReference type="EMBL" id="CAI3992650.1"/>
    </source>
</evidence>
<proteinExistence type="predicted"/>
<evidence type="ECO:0000313" key="4">
    <source>
        <dbReference type="EMBL" id="CAL4779962.1"/>
    </source>
</evidence>
<protein>
    <submittedName>
        <fullName evidence="4">Tyr recombinase domain-containing protein</fullName>
    </submittedName>
</protein>
<dbReference type="EMBL" id="CAMXCT010001737">
    <property type="protein sequence ID" value="CAI3992650.1"/>
    <property type="molecule type" value="Genomic_DNA"/>
</dbReference>
<keyword evidence="5" id="KW-1185">Reference proteome</keyword>
<reference evidence="2" key="1">
    <citation type="submission" date="2022-10" db="EMBL/GenBank/DDBJ databases">
        <authorList>
            <person name="Chen Y."/>
            <person name="Dougan E. K."/>
            <person name="Chan C."/>
            <person name="Rhodes N."/>
            <person name="Thang M."/>
        </authorList>
    </citation>
    <scope>NUCLEOTIDE SEQUENCE</scope>
</reference>
<feature type="region of interest" description="Disordered" evidence="1">
    <location>
        <begin position="355"/>
        <end position="389"/>
    </location>
</feature>
<accession>A0A9P1CJK1</accession>
<dbReference type="EMBL" id="CAMXCT030001737">
    <property type="protein sequence ID" value="CAL4779962.1"/>
    <property type="molecule type" value="Genomic_DNA"/>
</dbReference>
<gene>
    <name evidence="2" type="ORF">C1SCF055_LOCUS19464</name>
</gene>
<sequence length="451" mass="50759">MDMPSDCESSDLSDAQLEERRESDPRGSMAPSEARAPMDSPFEMHPAFFDVGLQLKRLAVPSQSRAPIFDILSPDWMKTEHWFKPPSLGMVPAVVTPHDTGNALPVSGLATNMAANRLRHSQLVKTDDHVQWEALKKFKTLLLCDPAATELGRSLVSGVSLLTDEAEWSRSLSDAFAGKAVATLAKRSSALWRFHNWSIENGIGLAMCATESVISRYMQFLKEHGYPTTGSAFLQTWTSLHHQIWLKRRMTTGEAQLFLKEFMASSGFSEEELTRIGCHSLNCTLLSWTSKDAIFQSQTDFLWATICPKENQSAVVYSRDELTRVAVVIYQMTRDTENKHFKPDAPRAERIADQVELTDSESQQADLSNDEPRQEDVESTPCNMGQRAPWDDLPLDELRRLKVHTFSGVAHIASKRDPHRFVCGRRTTKNYGRVPEGSNHADMPICMQCRK</sequence>
<dbReference type="AlphaFoldDB" id="A0A9P1CJK1"/>
<evidence type="ECO:0000313" key="3">
    <source>
        <dbReference type="EMBL" id="CAL1146025.1"/>
    </source>
</evidence>
<comment type="caution">
    <text evidence="2">The sequence shown here is derived from an EMBL/GenBank/DDBJ whole genome shotgun (WGS) entry which is preliminary data.</text>
</comment>
<evidence type="ECO:0000256" key="1">
    <source>
        <dbReference type="SAM" id="MobiDB-lite"/>
    </source>
</evidence>
<feature type="region of interest" description="Disordered" evidence="1">
    <location>
        <begin position="1"/>
        <end position="41"/>
    </location>
</feature>
<dbReference type="OrthoDB" id="10567062at2759"/>
<reference evidence="3" key="2">
    <citation type="submission" date="2024-04" db="EMBL/GenBank/DDBJ databases">
        <authorList>
            <person name="Chen Y."/>
            <person name="Shah S."/>
            <person name="Dougan E. K."/>
            <person name="Thang M."/>
            <person name="Chan C."/>
        </authorList>
    </citation>
    <scope>NUCLEOTIDE SEQUENCE [LARGE SCALE GENOMIC DNA]</scope>
</reference>
<dbReference type="Proteomes" id="UP001152797">
    <property type="component" value="Unassembled WGS sequence"/>
</dbReference>
<evidence type="ECO:0000313" key="5">
    <source>
        <dbReference type="Proteomes" id="UP001152797"/>
    </source>
</evidence>
<dbReference type="EMBL" id="CAMXCT020001737">
    <property type="protein sequence ID" value="CAL1146025.1"/>
    <property type="molecule type" value="Genomic_DNA"/>
</dbReference>